<gene>
    <name evidence="1" type="ORF">FKW44_024652</name>
</gene>
<protein>
    <submittedName>
        <fullName evidence="1">Uncharacterized protein</fullName>
    </submittedName>
</protein>
<dbReference type="EMBL" id="CP045909">
    <property type="protein sequence ID" value="QQP32364.1"/>
    <property type="molecule type" value="Genomic_DNA"/>
</dbReference>
<evidence type="ECO:0000313" key="1">
    <source>
        <dbReference type="EMBL" id="QQP32364.1"/>
    </source>
</evidence>
<feature type="non-terminal residue" evidence="1">
    <location>
        <position position="87"/>
    </location>
</feature>
<dbReference type="AlphaFoldDB" id="A0A7T8JSZ4"/>
<dbReference type="Gene3D" id="3.30.160.60">
    <property type="entry name" value="Classic Zinc Finger"/>
    <property type="match status" value="1"/>
</dbReference>
<proteinExistence type="predicted"/>
<keyword evidence="2" id="KW-1185">Reference proteome</keyword>
<evidence type="ECO:0000313" key="2">
    <source>
        <dbReference type="Proteomes" id="UP000595437"/>
    </source>
</evidence>
<organism evidence="1 2">
    <name type="scientific">Caligus rogercresseyi</name>
    <name type="common">Sea louse</name>
    <dbReference type="NCBI Taxonomy" id="217165"/>
    <lineage>
        <taxon>Eukaryota</taxon>
        <taxon>Metazoa</taxon>
        <taxon>Ecdysozoa</taxon>
        <taxon>Arthropoda</taxon>
        <taxon>Crustacea</taxon>
        <taxon>Multicrustacea</taxon>
        <taxon>Hexanauplia</taxon>
        <taxon>Copepoda</taxon>
        <taxon>Siphonostomatoida</taxon>
        <taxon>Caligidae</taxon>
        <taxon>Caligus</taxon>
    </lineage>
</organism>
<name>A0A7T8JSZ4_CALRO</name>
<accession>A0A7T8JSZ4</accession>
<sequence length="87" mass="9895">LNLDPINMNRCNSCPFVTKYPQSLRNHYKNMHSKSVEETRDLCPGCGKTFAHISVHRWVCKASDTSTIQDSVSREILEASKSRTVLL</sequence>
<dbReference type="Proteomes" id="UP000595437">
    <property type="component" value="Chromosome 20"/>
</dbReference>
<reference evidence="2" key="1">
    <citation type="submission" date="2021-01" db="EMBL/GenBank/DDBJ databases">
        <title>Caligus Genome Assembly.</title>
        <authorList>
            <person name="Gallardo-Escarate C."/>
        </authorList>
    </citation>
    <scope>NUCLEOTIDE SEQUENCE [LARGE SCALE GENOMIC DNA]</scope>
</reference>
<dbReference type="OrthoDB" id="8891572at2759"/>
<feature type="non-terminal residue" evidence="1">
    <location>
        <position position="1"/>
    </location>
</feature>